<feature type="transmembrane region" description="Helical" evidence="2">
    <location>
        <begin position="491"/>
        <end position="512"/>
    </location>
</feature>
<gene>
    <name evidence="3" type="ORF">GCM10008025_15770</name>
</gene>
<feature type="transmembrane region" description="Helical" evidence="2">
    <location>
        <begin position="132"/>
        <end position="154"/>
    </location>
</feature>
<dbReference type="Proteomes" id="UP000613512">
    <property type="component" value="Unassembled WGS sequence"/>
</dbReference>
<keyword evidence="1" id="KW-0175">Coiled coil</keyword>
<organism evidence="3 4">
    <name type="scientific">Ornithinibacillus halotolerans</name>
    <dbReference type="NCBI Taxonomy" id="1274357"/>
    <lineage>
        <taxon>Bacteria</taxon>
        <taxon>Bacillati</taxon>
        <taxon>Bacillota</taxon>
        <taxon>Bacilli</taxon>
        <taxon>Bacillales</taxon>
        <taxon>Bacillaceae</taxon>
        <taxon>Ornithinibacillus</taxon>
    </lineage>
</organism>
<feature type="transmembrane region" description="Helical" evidence="2">
    <location>
        <begin position="518"/>
        <end position="537"/>
    </location>
</feature>
<accession>A0A916RXZ2</accession>
<feature type="transmembrane region" description="Helical" evidence="2">
    <location>
        <begin position="258"/>
        <end position="282"/>
    </location>
</feature>
<evidence type="ECO:0000313" key="4">
    <source>
        <dbReference type="Proteomes" id="UP000613512"/>
    </source>
</evidence>
<reference evidence="3" key="1">
    <citation type="journal article" date="2014" name="Int. J. Syst. Evol. Microbiol.">
        <title>Complete genome sequence of Corynebacterium casei LMG S-19264T (=DSM 44701T), isolated from a smear-ripened cheese.</title>
        <authorList>
            <consortium name="US DOE Joint Genome Institute (JGI-PGF)"/>
            <person name="Walter F."/>
            <person name="Albersmeier A."/>
            <person name="Kalinowski J."/>
            <person name="Ruckert C."/>
        </authorList>
    </citation>
    <scope>NUCLEOTIDE SEQUENCE</scope>
    <source>
        <strain evidence="3">CGMCC 1.12408</strain>
    </source>
</reference>
<name>A0A916RXZ2_9BACI</name>
<feature type="transmembrane region" description="Helical" evidence="2">
    <location>
        <begin position="415"/>
        <end position="442"/>
    </location>
</feature>
<protein>
    <submittedName>
        <fullName evidence="3">Uncharacterized protein</fullName>
    </submittedName>
</protein>
<feature type="transmembrane region" description="Helical" evidence="2">
    <location>
        <begin position="57"/>
        <end position="76"/>
    </location>
</feature>
<feature type="transmembrane region" description="Helical" evidence="2">
    <location>
        <begin position="376"/>
        <end position="395"/>
    </location>
</feature>
<evidence type="ECO:0000256" key="1">
    <source>
        <dbReference type="SAM" id="Coils"/>
    </source>
</evidence>
<keyword evidence="2" id="KW-1133">Transmembrane helix</keyword>
<feature type="transmembrane region" description="Helical" evidence="2">
    <location>
        <begin position="343"/>
        <end position="364"/>
    </location>
</feature>
<evidence type="ECO:0000256" key="2">
    <source>
        <dbReference type="SAM" id="Phobius"/>
    </source>
</evidence>
<feature type="transmembrane region" description="Helical" evidence="2">
    <location>
        <begin position="160"/>
        <end position="188"/>
    </location>
</feature>
<feature type="transmembrane region" description="Helical" evidence="2">
    <location>
        <begin position="448"/>
        <end position="470"/>
    </location>
</feature>
<evidence type="ECO:0000313" key="3">
    <source>
        <dbReference type="EMBL" id="GGA72824.1"/>
    </source>
</evidence>
<feature type="transmembrane region" description="Helical" evidence="2">
    <location>
        <begin position="200"/>
        <end position="220"/>
    </location>
</feature>
<comment type="caution">
    <text evidence="3">The sequence shown here is derived from an EMBL/GenBank/DDBJ whole genome shotgun (WGS) entry which is preliminary data.</text>
</comment>
<feature type="transmembrane region" description="Helical" evidence="2">
    <location>
        <begin position="88"/>
        <end position="111"/>
    </location>
</feature>
<sequence length="538" mass="62010">MIENGLLKVLDPFRSIFRKFNIDYDMMRLILQMKLTMDARRVPTILSQSKKKEGNQFIKGLWIYGLYGLILIPFFFLGDNLMLQASLITGIAMFILGTSMISDFSSVILDVRDKIILNTKPIDSRTINAAKVMHVSIYLTLITGAFITIPAIVLLFVNGFFYFVIFIIEIILLDIFILAITSLAYILILRLFDGEKLKDMINYVQIMLAIGMVIGYQIIIRVYDVVGFELIYHFSWWHLLIPPLWFGAPFELLLNQDYSLGIILLSILAIIVPIVSIFAYYVSMPSFERNLQKLMEESKKSKKRNKNLGQLLERLLCFSKEERAFYRFASIMISRERDFKLKVYPSLGMGLIFPLIFLYNNLGYQSFEALSESKSYLTIYFCNIIIGVVVFMLQYSGKYKGAWVFYTTPIKKHSIIYSATLKAFFVKLYLPILFILSIVYVWIFSFRIIPDLIVILFSGIILMLISYKMFSVAKIPFTEPIESAQQGGGSSVKIILLMILVGIFATIHFAISTITFGIYVYLFILVIVSIVLWKIIFR</sequence>
<reference evidence="3" key="2">
    <citation type="submission" date="2020-09" db="EMBL/GenBank/DDBJ databases">
        <authorList>
            <person name="Sun Q."/>
            <person name="Zhou Y."/>
        </authorList>
    </citation>
    <scope>NUCLEOTIDE SEQUENCE</scope>
    <source>
        <strain evidence="3">CGMCC 1.12408</strain>
    </source>
</reference>
<keyword evidence="4" id="KW-1185">Reference proteome</keyword>
<dbReference type="RefSeq" id="WP_188384123.1">
    <property type="nucleotide sequence ID" value="NZ_BMEY01000006.1"/>
</dbReference>
<dbReference type="AlphaFoldDB" id="A0A916RXZ2"/>
<dbReference type="EMBL" id="BMEY01000006">
    <property type="protein sequence ID" value="GGA72824.1"/>
    <property type="molecule type" value="Genomic_DNA"/>
</dbReference>
<keyword evidence="2" id="KW-0472">Membrane</keyword>
<feature type="coiled-coil region" evidence="1">
    <location>
        <begin position="284"/>
        <end position="311"/>
    </location>
</feature>
<proteinExistence type="predicted"/>
<keyword evidence="2" id="KW-0812">Transmembrane</keyword>